<gene>
    <name evidence="1" type="ordered locus">HEAR1247</name>
</gene>
<dbReference type="EMBL" id="CU207211">
    <property type="protein sequence ID" value="CAL61422.1"/>
    <property type="molecule type" value="Genomic_DNA"/>
</dbReference>
<keyword evidence="2" id="KW-1185">Reference proteome</keyword>
<proteinExistence type="predicted"/>
<dbReference type="KEGG" id="har:HEAR1247"/>
<dbReference type="Proteomes" id="UP000006697">
    <property type="component" value="Chromosome"/>
</dbReference>
<name>A4G4I5_HERAR</name>
<organism evidence="1 2">
    <name type="scientific">Herminiimonas arsenicoxydans</name>
    <dbReference type="NCBI Taxonomy" id="204773"/>
    <lineage>
        <taxon>Bacteria</taxon>
        <taxon>Pseudomonadati</taxon>
        <taxon>Pseudomonadota</taxon>
        <taxon>Betaproteobacteria</taxon>
        <taxon>Burkholderiales</taxon>
        <taxon>Oxalobacteraceae</taxon>
        <taxon>Herminiimonas</taxon>
    </lineage>
</organism>
<evidence type="ECO:0000313" key="1">
    <source>
        <dbReference type="EMBL" id="CAL61422.1"/>
    </source>
</evidence>
<evidence type="ECO:0000313" key="2">
    <source>
        <dbReference type="Proteomes" id="UP000006697"/>
    </source>
</evidence>
<reference evidence="1 2" key="1">
    <citation type="journal article" date="2007" name="PLoS Genet.">
        <title>A tale of two oxidation states: bacterial colonization of arsenic-rich environments.</title>
        <authorList>
            <person name="Muller D."/>
            <person name="Medigue C."/>
            <person name="Koechler S."/>
            <person name="Barbe V."/>
            <person name="Barakat M."/>
            <person name="Talla E."/>
            <person name="Bonnefoy V."/>
            <person name="Krin E."/>
            <person name="Arsene-Ploetze F."/>
            <person name="Carapito C."/>
            <person name="Chandler M."/>
            <person name="Cournoyer B."/>
            <person name="Cruveiller S."/>
            <person name="Dossat C."/>
            <person name="Duval S."/>
            <person name="Heymann M."/>
            <person name="Leize E."/>
            <person name="Lieutaud A."/>
            <person name="Lievremont D."/>
            <person name="Makita Y."/>
            <person name="Mangenot S."/>
            <person name="Nitschke W."/>
            <person name="Ortet P."/>
            <person name="Perdrial N."/>
            <person name="Schoepp B."/>
            <person name="Siguier N."/>
            <person name="Simeonova D.D."/>
            <person name="Rouy Z."/>
            <person name="Segurens B."/>
            <person name="Turlin E."/>
            <person name="Vallenet D."/>
            <person name="Van Dorsselaer A."/>
            <person name="Weiss S."/>
            <person name="Weissenbach J."/>
            <person name="Lett M.C."/>
            <person name="Danchin A."/>
            <person name="Bertin P.N."/>
        </authorList>
    </citation>
    <scope>NUCLEOTIDE SEQUENCE [LARGE SCALE GENOMIC DNA]</scope>
    <source>
        <strain evidence="2">ULPAs1</strain>
    </source>
</reference>
<dbReference type="HOGENOM" id="CLU_3426539_0_0_4"/>
<dbReference type="STRING" id="204773.HEAR1247"/>
<accession>A4G4I5</accession>
<protein>
    <submittedName>
        <fullName evidence="1">Uncharacterized protein</fullName>
    </submittedName>
</protein>
<sequence length="21" mass="2480">MHPPLCDIAHRGIMRVFLLLF</sequence>
<dbReference type="AlphaFoldDB" id="A4G4I5"/>